<keyword evidence="2" id="KW-1185">Reference proteome</keyword>
<proteinExistence type="predicted"/>
<evidence type="ECO:0000313" key="1">
    <source>
        <dbReference type="EMBL" id="RDU61025.1"/>
    </source>
</evidence>
<reference evidence="1 2" key="1">
    <citation type="submission" date="2018-04" db="EMBL/GenBank/DDBJ databases">
        <title>Novel Campyloabacter and Helicobacter Species and Strains.</title>
        <authorList>
            <person name="Mannion A.J."/>
            <person name="Shen Z."/>
            <person name="Fox J.G."/>
        </authorList>
    </citation>
    <scope>NUCLEOTIDE SEQUENCE [LARGE SCALE GENOMIC DNA]</scope>
    <source>
        <strain evidence="1 2">MIT 98-6070</strain>
    </source>
</reference>
<evidence type="ECO:0000313" key="2">
    <source>
        <dbReference type="Proteomes" id="UP000256599"/>
    </source>
</evidence>
<accession>A0A3D8I7N9</accession>
<dbReference type="EMBL" id="NXLR01000001">
    <property type="protein sequence ID" value="RDU61025.1"/>
    <property type="molecule type" value="Genomic_DNA"/>
</dbReference>
<organism evidence="1 2">
    <name type="scientific">Helicobacter marmotae</name>
    <dbReference type="NCBI Taxonomy" id="152490"/>
    <lineage>
        <taxon>Bacteria</taxon>
        <taxon>Pseudomonadati</taxon>
        <taxon>Campylobacterota</taxon>
        <taxon>Epsilonproteobacteria</taxon>
        <taxon>Campylobacterales</taxon>
        <taxon>Helicobacteraceae</taxon>
        <taxon>Helicobacter</taxon>
    </lineage>
</organism>
<dbReference type="Proteomes" id="UP000256599">
    <property type="component" value="Unassembled WGS sequence"/>
</dbReference>
<gene>
    <name evidence="1" type="ORF">CQA63_00515</name>
</gene>
<comment type="caution">
    <text evidence="1">The sequence shown here is derived from an EMBL/GenBank/DDBJ whole genome shotgun (WGS) entry which is preliminary data.</text>
</comment>
<sequence length="133" mass="15255">MEAENCFQKHQKARLVTWTEILRSLPLPQNDKLSYPQGKPTHNKHLKRKLVCHSERSEESLKESLVAKRDSSAFAKPQNDKITESLVIRAEFPHNAWNDKNGCLSSDSIFLFHKGWGFRVIISPTPVCVRKSS</sequence>
<protein>
    <submittedName>
        <fullName evidence="1">Uncharacterized protein</fullName>
    </submittedName>
</protein>
<dbReference type="AlphaFoldDB" id="A0A3D8I7N9"/>
<name>A0A3D8I7N9_9HELI</name>